<keyword evidence="2" id="KW-0812">Transmembrane</keyword>
<dbReference type="Proteomes" id="UP000309033">
    <property type="component" value="Unassembled WGS sequence"/>
</dbReference>
<name>A0A5R8ZG40_9ACTN</name>
<keyword evidence="2" id="KW-1133">Transmembrane helix</keyword>
<reference evidence="3" key="1">
    <citation type="submission" date="2019-05" db="EMBL/GenBank/DDBJ databases">
        <title>Isolation, diversity and antifungal activity of Actinobacteria from wheat.</title>
        <authorList>
            <person name="Yu B."/>
        </authorList>
    </citation>
    <scope>NUCLEOTIDE SEQUENCE [LARGE SCALE GENOMIC DNA]</scope>
    <source>
        <strain evidence="3">NEAU-HEGS1-5</strain>
    </source>
</reference>
<feature type="region of interest" description="Disordered" evidence="1">
    <location>
        <begin position="118"/>
        <end position="137"/>
    </location>
</feature>
<keyword evidence="2" id="KW-0472">Membrane</keyword>
<dbReference type="AlphaFoldDB" id="A0A5R8ZG40"/>
<feature type="transmembrane region" description="Helical" evidence="2">
    <location>
        <begin position="7"/>
        <end position="25"/>
    </location>
</feature>
<evidence type="ECO:0000313" key="3">
    <source>
        <dbReference type="EMBL" id="TLP64097.1"/>
    </source>
</evidence>
<sequence length="137" mass="13481">MRGAVPVWGGAGVAVAALAGLGVYLSQVGLDKADKLASVVGLFVGLAGLGVAAYGLVAERGSGAGGGVRQRARATGRARVSQAGRDITAGPARRLEGGDDDAAAGGVAGGEARSVWQRAEAAEDGQVNQAGRDVDER</sequence>
<proteinExistence type="predicted"/>
<organism evidence="3 4">
    <name type="scientific">Microbispora triticiradicis</name>
    <dbReference type="NCBI Taxonomy" id="2200763"/>
    <lineage>
        <taxon>Bacteria</taxon>
        <taxon>Bacillati</taxon>
        <taxon>Actinomycetota</taxon>
        <taxon>Actinomycetes</taxon>
        <taxon>Streptosporangiales</taxon>
        <taxon>Streptosporangiaceae</taxon>
        <taxon>Microbispora</taxon>
    </lineage>
</organism>
<evidence type="ECO:0000256" key="1">
    <source>
        <dbReference type="SAM" id="MobiDB-lite"/>
    </source>
</evidence>
<comment type="caution">
    <text evidence="3">The sequence shown here is derived from an EMBL/GenBank/DDBJ whole genome shotgun (WGS) entry which is preliminary data.</text>
</comment>
<evidence type="ECO:0000313" key="4">
    <source>
        <dbReference type="Proteomes" id="UP000309033"/>
    </source>
</evidence>
<feature type="region of interest" description="Disordered" evidence="1">
    <location>
        <begin position="60"/>
        <end position="111"/>
    </location>
</feature>
<accession>A0A5R8ZG40</accession>
<evidence type="ECO:0000256" key="2">
    <source>
        <dbReference type="SAM" id="Phobius"/>
    </source>
</evidence>
<gene>
    <name evidence="3" type="ORF">FED44_07850</name>
</gene>
<keyword evidence="4" id="KW-1185">Reference proteome</keyword>
<protein>
    <submittedName>
        <fullName evidence="3">Uncharacterized protein</fullName>
    </submittedName>
</protein>
<dbReference type="EMBL" id="VANP01000002">
    <property type="protein sequence ID" value="TLP64097.1"/>
    <property type="molecule type" value="Genomic_DNA"/>
</dbReference>
<feature type="transmembrane region" description="Helical" evidence="2">
    <location>
        <begin position="37"/>
        <end position="57"/>
    </location>
</feature>